<dbReference type="AlphaFoldDB" id="A0A6A6NKN4"/>
<evidence type="ECO:0000256" key="1">
    <source>
        <dbReference type="ARBA" id="ARBA00022737"/>
    </source>
</evidence>
<keyword evidence="1" id="KW-0677">Repeat</keyword>
<dbReference type="EMBL" id="MU001733">
    <property type="protein sequence ID" value="KAF2452238.1"/>
    <property type="molecule type" value="Genomic_DNA"/>
</dbReference>
<accession>A0A6A6NKN4</accession>
<feature type="non-terminal residue" evidence="3">
    <location>
        <position position="1"/>
    </location>
</feature>
<feature type="domain" description="Nephrocystin 3-like N-terminal" evidence="2">
    <location>
        <begin position="5"/>
        <end position="77"/>
    </location>
</feature>
<name>A0A6A6NKN4_9PEZI</name>
<dbReference type="Pfam" id="PF24883">
    <property type="entry name" value="NPHP3_N"/>
    <property type="match status" value="1"/>
</dbReference>
<proteinExistence type="predicted"/>
<dbReference type="InterPro" id="IPR056884">
    <property type="entry name" value="NPHP3-like_N"/>
</dbReference>
<gene>
    <name evidence="3" type="ORF">BDY21DRAFT_257283</name>
</gene>
<organism evidence="3 4">
    <name type="scientific">Lineolata rhizophorae</name>
    <dbReference type="NCBI Taxonomy" id="578093"/>
    <lineage>
        <taxon>Eukaryota</taxon>
        <taxon>Fungi</taxon>
        <taxon>Dikarya</taxon>
        <taxon>Ascomycota</taxon>
        <taxon>Pezizomycotina</taxon>
        <taxon>Dothideomycetes</taxon>
        <taxon>Dothideomycetes incertae sedis</taxon>
        <taxon>Lineolatales</taxon>
        <taxon>Lineolataceae</taxon>
        <taxon>Lineolata</taxon>
    </lineage>
</organism>
<dbReference type="OrthoDB" id="674604at2759"/>
<protein>
    <recommendedName>
        <fullName evidence="2">Nephrocystin 3-like N-terminal domain-containing protein</fullName>
    </recommendedName>
</protein>
<reference evidence="3" key="1">
    <citation type="journal article" date="2020" name="Stud. Mycol.">
        <title>101 Dothideomycetes genomes: a test case for predicting lifestyles and emergence of pathogens.</title>
        <authorList>
            <person name="Haridas S."/>
            <person name="Albert R."/>
            <person name="Binder M."/>
            <person name="Bloem J."/>
            <person name="Labutti K."/>
            <person name="Salamov A."/>
            <person name="Andreopoulos B."/>
            <person name="Baker S."/>
            <person name="Barry K."/>
            <person name="Bills G."/>
            <person name="Bluhm B."/>
            <person name="Cannon C."/>
            <person name="Castanera R."/>
            <person name="Culley D."/>
            <person name="Daum C."/>
            <person name="Ezra D."/>
            <person name="Gonzalez J."/>
            <person name="Henrissat B."/>
            <person name="Kuo A."/>
            <person name="Liang C."/>
            <person name="Lipzen A."/>
            <person name="Lutzoni F."/>
            <person name="Magnuson J."/>
            <person name="Mondo S."/>
            <person name="Nolan M."/>
            <person name="Ohm R."/>
            <person name="Pangilinan J."/>
            <person name="Park H.-J."/>
            <person name="Ramirez L."/>
            <person name="Alfaro M."/>
            <person name="Sun H."/>
            <person name="Tritt A."/>
            <person name="Yoshinaga Y."/>
            <person name="Zwiers L.-H."/>
            <person name="Turgeon B."/>
            <person name="Goodwin S."/>
            <person name="Spatafora J."/>
            <person name="Crous P."/>
            <person name="Grigoriev I."/>
        </authorList>
    </citation>
    <scope>NUCLEOTIDE SEQUENCE</scope>
    <source>
        <strain evidence="3">ATCC 16933</strain>
    </source>
</reference>
<evidence type="ECO:0000313" key="4">
    <source>
        <dbReference type="Proteomes" id="UP000799766"/>
    </source>
</evidence>
<feature type="non-terminal residue" evidence="3">
    <location>
        <position position="89"/>
    </location>
</feature>
<sequence length="89" mass="9874">AIEADPAISEKTLKDQFENLILHPLSGIAHPPALELLVVIDALDECEPDDNIRVILQLLSQTKNLKSVSLPVFVTSRPELHIRLGFIQL</sequence>
<evidence type="ECO:0000259" key="2">
    <source>
        <dbReference type="Pfam" id="PF24883"/>
    </source>
</evidence>
<dbReference type="Proteomes" id="UP000799766">
    <property type="component" value="Unassembled WGS sequence"/>
</dbReference>
<keyword evidence="4" id="KW-1185">Reference proteome</keyword>
<evidence type="ECO:0000313" key="3">
    <source>
        <dbReference type="EMBL" id="KAF2452238.1"/>
    </source>
</evidence>